<keyword evidence="15" id="KW-1185">Reference proteome</keyword>
<feature type="DNA-binding region" description="Homeobox" evidence="9">
    <location>
        <begin position="24"/>
        <end position="83"/>
    </location>
</feature>
<evidence type="ECO:0000256" key="2">
    <source>
        <dbReference type="ARBA" id="ARBA00006789"/>
    </source>
</evidence>
<dbReference type="Pfam" id="PF01852">
    <property type="entry name" value="START"/>
    <property type="match status" value="1"/>
</dbReference>
<evidence type="ECO:0000256" key="12">
    <source>
        <dbReference type="SAM" id="MobiDB-lite"/>
    </source>
</evidence>
<dbReference type="Pfam" id="PF25797">
    <property type="entry name" value="PDF2_C"/>
    <property type="match status" value="1"/>
</dbReference>
<dbReference type="GO" id="GO:0008289">
    <property type="term" value="F:lipid binding"/>
    <property type="evidence" value="ECO:0007669"/>
    <property type="project" value="InterPro"/>
</dbReference>
<evidence type="ECO:0000256" key="5">
    <source>
        <dbReference type="ARBA" id="ARBA00023125"/>
    </source>
</evidence>
<organism evidence="15 16">
    <name type="scientific">Abrus precatorius</name>
    <name type="common">Indian licorice</name>
    <name type="synonym">Glycine abrus</name>
    <dbReference type="NCBI Taxonomy" id="3816"/>
    <lineage>
        <taxon>Eukaryota</taxon>
        <taxon>Viridiplantae</taxon>
        <taxon>Streptophyta</taxon>
        <taxon>Embryophyta</taxon>
        <taxon>Tracheophyta</taxon>
        <taxon>Spermatophyta</taxon>
        <taxon>Magnoliopsida</taxon>
        <taxon>eudicotyledons</taxon>
        <taxon>Gunneridae</taxon>
        <taxon>Pentapetalae</taxon>
        <taxon>rosids</taxon>
        <taxon>fabids</taxon>
        <taxon>Fabales</taxon>
        <taxon>Fabaceae</taxon>
        <taxon>Papilionoideae</taxon>
        <taxon>50 kb inversion clade</taxon>
        <taxon>NPAAA clade</taxon>
        <taxon>indigoferoid/millettioid clade</taxon>
        <taxon>Abreae</taxon>
        <taxon>Abrus</taxon>
    </lineage>
</organism>
<dbReference type="GO" id="GO:0000981">
    <property type="term" value="F:DNA-binding transcription factor activity, RNA polymerase II-specific"/>
    <property type="evidence" value="ECO:0007669"/>
    <property type="project" value="InterPro"/>
</dbReference>
<evidence type="ECO:0000259" key="14">
    <source>
        <dbReference type="PROSITE" id="PS50848"/>
    </source>
</evidence>
<dbReference type="PANTHER" id="PTHR45654:SF9">
    <property type="entry name" value="HOMEOBOX-LEUCINE ZIPPER PROTEIN HDG10-RELATED"/>
    <property type="match status" value="1"/>
</dbReference>
<dbReference type="Proteomes" id="UP000694853">
    <property type="component" value="Unplaced"/>
</dbReference>
<dbReference type="InterPro" id="IPR017970">
    <property type="entry name" value="Homeobox_CS"/>
</dbReference>
<dbReference type="SUPFAM" id="SSF55961">
    <property type="entry name" value="Bet v1-like"/>
    <property type="match status" value="2"/>
</dbReference>
<evidence type="ECO:0000313" key="15">
    <source>
        <dbReference type="Proteomes" id="UP000694853"/>
    </source>
</evidence>
<dbReference type="PANTHER" id="PTHR45654">
    <property type="entry name" value="HOMEOBOX-LEUCINE ZIPPER PROTEIN MERISTEM L1"/>
    <property type="match status" value="1"/>
</dbReference>
<dbReference type="PROSITE" id="PS50848">
    <property type="entry name" value="START"/>
    <property type="match status" value="1"/>
</dbReference>
<dbReference type="PROSITE" id="PS00027">
    <property type="entry name" value="HOMEOBOX_1"/>
    <property type="match status" value="1"/>
</dbReference>
<evidence type="ECO:0000256" key="9">
    <source>
        <dbReference type="PROSITE-ProRule" id="PRU00108"/>
    </source>
</evidence>
<dbReference type="InterPro" id="IPR001356">
    <property type="entry name" value="HD"/>
</dbReference>
<dbReference type="Pfam" id="PF00046">
    <property type="entry name" value="Homeodomain"/>
    <property type="match status" value="1"/>
</dbReference>
<dbReference type="SUPFAM" id="SSF46689">
    <property type="entry name" value="Homeodomain-like"/>
    <property type="match status" value="1"/>
</dbReference>
<dbReference type="PROSITE" id="PS50071">
    <property type="entry name" value="HOMEOBOX_2"/>
    <property type="match status" value="1"/>
</dbReference>
<dbReference type="InterPro" id="IPR057993">
    <property type="entry name" value="HD-Zip_IV_C"/>
</dbReference>
<evidence type="ECO:0000256" key="10">
    <source>
        <dbReference type="RuleBase" id="RU000682"/>
    </source>
</evidence>
<dbReference type="RefSeq" id="XP_027338253.1">
    <property type="nucleotide sequence ID" value="XM_027482452.1"/>
</dbReference>
<proteinExistence type="inferred from homology"/>
<keyword evidence="6 9" id="KW-0371">Homeobox</keyword>
<evidence type="ECO:0000256" key="1">
    <source>
        <dbReference type="ARBA" id="ARBA00004123"/>
    </source>
</evidence>
<dbReference type="AlphaFoldDB" id="A0A8B8K579"/>
<evidence type="ECO:0000256" key="3">
    <source>
        <dbReference type="ARBA" id="ARBA00023015"/>
    </source>
</evidence>
<feature type="coiled-coil region" evidence="11">
    <location>
        <begin position="122"/>
        <end position="156"/>
    </location>
</feature>
<dbReference type="CDD" id="cd08875">
    <property type="entry name" value="START_ArGLABRA2_like"/>
    <property type="match status" value="1"/>
</dbReference>
<feature type="region of interest" description="Disordered" evidence="12">
    <location>
        <begin position="1"/>
        <end position="34"/>
    </location>
</feature>
<dbReference type="KEGG" id="aprc:113852212"/>
<evidence type="ECO:0000256" key="7">
    <source>
        <dbReference type="ARBA" id="ARBA00023163"/>
    </source>
</evidence>
<feature type="domain" description="START" evidence="14">
    <location>
        <begin position="212"/>
        <end position="446"/>
    </location>
</feature>
<evidence type="ECO:0000256" key="4">
    <source>
        <dbReference type="ARBA" id="ARBA00023054"/>
    </source>
</evidence>
<sequence>MDVSMGAAAGGSGDEHENQNPQKGKKTYHRHTSDQTARLEAIFSECPHPDEGQRRQIAKELGLAPKQVKFWFQNKRTQKKTQGERADNNALRVENERMLKENRLIKEALKTIICPSCGGPPYGDEEHTLKQLRLENTRLKAERENVSKLLAKYLENPMVEPELELATTGSSSSHDPLLKLTVDGACMNVGGSTNVSFPDEDIMFNPVECKISDMEKAMMLRAAMNAKEQLLKLLAANEPLWIKSSTDRRFVLHPENYEELFPRANHFENSKGRVESSKGSRIVRIKAMQLVDMLLDSRKWTNLFPTIITKARTLEVLENGSLENRSGALLLMHGEMHVLSPLVPSREFFIVRYCEQVEAGIWMVADVSVEYMKENNPNLSFWKLPSGCMIHEISNGSCQVFWVEHVELDENVQTHQLYRDLINGSIAYGAERWLMELQRMCERFTSAESEYIPDYDTGVITLPEGRRSMMRLSHRMVKNFCAILNMSNKMDFPQHLAEENSGVRISVRKSRNPGHPISAMFIITAAISFWLPLPSKNLYDFFRDPTNRVKWDALCYGNPVREIARIATGSHPSNYVSIIRLVNPNQNGVAIIQESFIDPLGSYVVYSPINISDIERIINGEDSALVSVLPSGIVISEDEQSIANARASSSGDGDKSTRGSLITVAFQILMCNPAAMNLESVAAVNSLITSTVHNVKDALLSDYHLMF</sequence>
<reference evidence="16" key="2">
    <citation type="submission" date="2025-08" db="UniProtKB">
        <authorList>
            <consortium name="RefSeq"/>
        </authorList>
    </citation>
    <scope>IDENTIFICATION</scope>
    <source>
        <tissue evidence="16">Young leaves</tissue>
    </source>
</reference>
<accession>A0A8B8K579</accession>
<protein>
    <submittedName>
        <fullName evidence="16">Homeobox-leucine zipper protein HDG11-like</fullName>
    </submittedName>
</protein>
<dbReference type="InterPro" id="IPR042160">
    <property type="entry name" value="HD-Zip_IV"/>
</dbReference>
<dbReference type="Gene3D" id="1.10.10.60">
    <property type="entry name" value="Homeodomain-like"/>
    <property type="match status" value="1"/>
</dbReference>
<evidence type="ECO:0000313" key="16">
    <source>
        <dbReference type="RefSeq" id="XP_027338253.1"/>
    </source>
</evidence>
<keyword evidence="7" id="KW-0804">Transcription</keyword>
<evidence type="ECO:0000256" key="6">
    <source>
        <dbReference type="ARBA" id="ARBA00023155"/>
    </source>
</evidence>
<name>A0A8B8K579_ABRPR</name>
<dbReference type="FunFam" id="1.10.10.60:FF:000229">
    <property type="entry name" value="Homeobox-leucine zipper protein HDG1"/>
    <property type="match status" value="1"/>
</dbReference>
<dbReference type="InterPro" id="IPR002913">
    <property type="entry name" value="START_lipid-bd_dom"/>
</dbReference>
<comment type="subcellular location">
    <subcellularLocation>
        <location evidence="1 9 10">Nucleus</location>
    </subcellularLocation>
</comment>
<comment type="similarity">
    <text evidence="2">Belongs to the HD-ZIP homeobox family. Class IV subfamily.</text>
</comment>
<evidence type="ECO:0000256" key="8">
    <source>
        <dbReference type="ARBA" id="ARBA00023242"/>
    </source>
</evidence>
<keyword evidence="4 11" id="KW-0175">Coiled coil</keyword>
<dbReference type="GeneID" id="113852212"/>
<dbReference type="GO" id="GO:0005634">
    <property type="term" value="C:nucleus"/>
    <property type="evidence" value="ECO:0007669"/>
    <property type="project" value="UniProtKB-SubCell"/>
</dbReference>
<evidence type="ECO:0000256" key="11">
    <source>
        <dbReference type="SAM" id="Coils"/>
    </source>
</evidence>
<dbReference type="SMART" id="SM00389">
    <property type="entry name" value="HOX"/>
    <property type="match status" value="1"/>
</dbReference>
<evidence type="ECO:0000259" key="13">
    <source>
        <dbReference type="PROSITE" id="PS50071"/>
    </source>
</evidence>
<keyword evidence="3" id="KW-0805">Transcription regulation</keyword>
<keyword evidence="8 9" id="KW-0539">Nucleus</keyword>
<dbReference type="SMART" id="SM00234">
    <property type="entry name" value="START"/>
    <property type="match status" value="1"/>
</dbReference>
<keyword evidence="5 9" id="KW-0238">DNA-binding</keyword>
<dbReference type="GO" id="GO:0003677">
    <property type="term" value="F:DNA binding"/>
    <property type="evidence" value="ECO:0007669"/>
    <property type="project" value="UniProtKB-UniRule"/>
</dbReference>
<gene>
    <name evidence="16" type="primary">LOC113852212</name>
</gene>
<dbReference type="InterPro" id="IPR009057">
    <property type="entry name" value="Homeodomain-like_sf"/>
</dbReference>
<dbReference type="Gene3D" id="3.30.530.20">
    <property type="match status" value="1"/>
</dbReference>
<dbReference type="CDD" id="cd00086">
    <property type="entry name" value="homeodomain"/>
    <property type="match status" value="1"/>
</dbReference>
<dbReference type="OrthoDB" id="6159439at2759"/>
<dbReference type="InterPro" id="IPR023393">
    <property type="entry name" value="START-like_dom_sf"/>
</dbReference>
<reference evidence="15" key="1">
    <citation type="journal article" date="2019" name="Toxins">
        <title>Detection of Abrin-Like and Prepropulchellin-Like Toxin Genes and Transcripts Using Whole Genome Sequencing and Full-Length Transcript Sequencing of Abrus precatorius.</title>
        <authorList>
            <person name="Hovde B.T."/>
            <person name="Daligault H.E."/>
            <person name="Hanschen E.R."/>
            <person name="Kunde Y.A."/>
            <person name="Johnson M.B."/>
            <person name="Starkenburg S.R."/>
            <person name="Johnson S.L."/>
        </authorList>
    </citation>
    <scope>NUCLEOTIDE SEQUENCE [LARGE SCALE GENOMIC DNA]</scope>
</reference>
<feature type="domain" description="Homeobox" evidence="13">
    <location>
        <begin position="22"/>
        <end position="82"/>
    </location>
</feature>